<dbReference type="Proteomes" id="UP000238479">
    <property type="component" value="Chromosome 5"/>
</dbReference>
<evidence type="ECO:0000256" key="2">
    <source>
        <dbReference type="ARBA" id="ARBA00022840"/>
    </source>
</evidence>
<keyword evidence="4" id="KW-0808">Transferase</keyword>
<keyword evidence="5" id="KW-1185">Reference proteome</keyword>
<protein>
    <submittedName>
        <fullName evidence="4">Putative mitogen-activated protein kinase CMGC-MAPK family</fullName>
        <ecNumber evidence="4">2.7.11.24</ecNumber>
    </submittedName>
</protein>
<evidence type="ECO:0000313" key="5">
    <source>
        <dbReference type="Proteomes" id="UP000238479"/>
    </source>
</evidence>
<feature type="domain" description="Protein kinase" evidence="3">
    <location>
        <begin position="1"/>
        <end position="84"/>
    </location>
</feature>
<keyword evidence="2" id="KW-0067">ATP-binding</keyword>
<dbReference type="EC" id="2.7.11.24" evidence="4"/>
<organism evidence="4 5">
    <name type="scientific">Rosa chinensis</name>
    <name type="common">China rose</name>
    <dbReference type="NCBI Taxonomy" id="74649"/>
    <lineage>
        <taxon>Eukaryota</taxon>
        <taxon>Viridiplantae</taxon>
        <taxon>Streptophyta</taxon>
        <taxon>Embryophyta</taxon>
        <taxon>Tracheophyta</taxon>
        <taxon>Spermatophyta</taxon>
        <taxon>Magnoliopsida</taxon>
        <taxon>eudicotyledons</taxon>
        <taxon>Gunneridae</taxon>
        <taxon>Pentapetalae</taxon>
        <taxon>rosids</taxon>
        <taxon>fabids</taxon>
        <taxon>Rosales</taxon>
        <taxon>Rosaceae</taxon>
        <taxon>Rosoideae</taxon>
        <taxon>Rosoideae incertae sedis</taxon>
        <taxon>Rosa</taxon>
    </lineage>
</organism>
<dbReference type="GO" id="GO:0005524">
    <property type="term" value="F:ATP binding"/>
    <property type="evidence" value="ECO:0007669"/>
    <property type="project" value="UniProtKB-KW"/>
</dbReference>
<dbReference type="Pfam" id="PF00069">
    <property type="entry name" value="Pkinase"/>
    <property type="match status" value="1"/>
</dbReference>
<dbReference type="PANTHER" id="PTHR24055">
    <property type="entry name" value="MITOGEN-ACTIVATED PROTEIN KINASE"/>
    <property type="match status" value="1"/>
</dbReference>
<proteinExistence type="predicted"/>
<keyword evidence="4" id="KW-0418">Kinase</keyword>
<gene>
    <name evidence="4" type="ORF">RchiOBHm_Chr5g0028801</name>
</gene>
<dbReference type="AlphaFoldDB" id="A0A2P6Q9G3"/>
<dbReference type="SUPFAM" id="SSF56112">
    <property type="entry name" value="Protein kinase-like (PK-like)"/>
    <property type="match status" value="1"/>
</dbReference>
<dbReference type="EMBL" id="PDCK01000043">
    <property type="protein sequence ID" value="PRQ30821.1"/>
    <property type="molecule type" value="Genomic_DNA"/>
</dbReference>
<evidence type="ECO:0000259" key="3">
    <source>
        <dbReference type="PROSITE" id="PS50011"/>
    </source>
</evidence>
<dbReference type="Gramene" id="PRQ30821">
    <property type="protein sequence ID" value="PRQ30821"/>
    <property type="gene ID" value="RchiOBHm_Chr5g0028801"/>
</dbReference>
<dbReference type="Gene3D" id="1.10.510.10">
    <property type="entry name" value="Transferase(Phosphotransferase) domain 1"/>
    <property type="match status" value="1"/>
</dbReference>
<evidence type="ECO:0000313" key="4">
    <source>
        <dbReference type="EMBL" id="PRQ30821.1"/>
    </source>
</evidence>
<dbReference type="InterPro" id="IPR000719">
    <property type="entry name" value="Prot_kinase_dom"/>
</dbReference>
<sequence length="84" mass="9616">MLLNANYDLKIYDSGLARNTPETDFMTEYVVTRWYRAPELLLNRSEYTAAIDIWSNEHEGDGPGRQEMEVLRSAIAQSLMNAST</sequence>
<dbReference type="InterPro" id="IPR050117">
    <property type="entry name" value="MAPK"/>
</dbReference>
<dbReference type="GO" id="GO:0004707">
    <property type="term" value="F:MAP kinase activity"/>
    <property type="evidence" value="ECO:0007669"/>
    <property type="project" value="UniProtKB-EC"/>
</dbReference>
<comment type="caution">
    <text evidence="4">The sequence shown here is derived from an EMBL/GenBank/DDBJ whole genome shotgun (WGS) entry which is preliminary data.</text>
</comment>
<dbReference type="InterPro" id="IPR011009">
    <property type="entry name" value="Kinase-like_dom_sf"/>
</dbReference>
<keyword evidence="1" id="KW-0547">Nucleotide-binding</keyword>
<dbReference type="PROSITE" id="PS50011">
    <property type="entry name" value="PROTEIN_KINASE_DOM"/>
    <property type="match status" value="1"/>
</dbReference>
<reference evidence="4 5" key="1">
    <citation type="journal article" date="2018" name="Nat. Genet.">
        <title>The Rosa genome provides new insights in the design of modern roses.</title>
        <authorList>
            <person name="Bendahmane M."/>
        </authorList>
    </citation>
    <scope>NUCLEOTIDE SEQUENCE [LARGE SCALE GENOMIC DNA]</scope>
    <source>
        <strain evidence="5">cv. Old Blush</strain>
    </source>
</reference>
<dbReference type="STRING" id="74649.A0A2P6Q9G3"/>
<accession>A0A2P6Q9G3</accession>
<name>A0A2P6Q9G3_ROSCH</name>
<evidence type="ECO:0000256" key="1">
    <source>
        <dbReference type="ARBA" id="ARBA00022741"/>
    </source>
</evidence>